<keyword evidence="3" id="KW-1185">Reference proteome</keyword>
<dbReference type="Proteomes" id="UP000015106">
    <property type="component" value="Chromosome 7"/>
</dbReference>
<feature type="region of interest" description="Disordered" evidence="1">
    <location>
        <begin position="22"/>
        <end position="43"/>
    </location>
</feature>
<organism evidence="2 3">
    <name type="scientific">Triticum urartu</name>
    <name type="common">Red wild einkorn</name>
    <name type="synonym">Crithodium urartu</name>
    <dbReference type="NCBI Taxonomy" id="4572"/>
    <lineage>
        <taxon>Eukaryota</taxon>
        <taxon>Viridiplantae</taxon>
        <taxon>Streptophyta</taxon>
        <taxon>Embryophyta</taxon>
        <taxon>Tracheophyta</taxon>
        <taxon>Spermatophyta</taxon>
        <taxon>Magnoliopsida</taxon>
        <taxon>Liliopsida</taxon>
        <taxon>Poales</taxon>
        <taxon>Poaceae</taxon>
        <taxon>BOP clade</taxon>
        <taxon>Pooideae</taxon>
        <taxon>Triticodae</taxon>
        <taxon>Triticeae</taxon>
        <taxon>Triticinae</taxon>
        <taxon>Triticum</taxon>
    </lineage>
</organism>
<proteinExistence type="predicted"/>
<evidence type="ECO:0000256" key="1">
    <source>
        <dbReference type="SAM" id="MobiDB-lite"/>
    </source>
</evidence>
<dbReference type="EnsemblPlants" id="TuG1812G0700000850.01.T01">
    <property type="protein sequence ID" value="TuG1812G0700000850.01.T01"/>
    <property type="gene ID" value="TuG1812G0700000850.01"/>
</dbReference>
<dbReference type="AlphaFoldDB" id="A0A8R7R090"/>
<reference evidence="2" key="2">
    <citation type="submission" date="2018-03" db="EMBL/GenBank/DDBJ databases">
        <title>The Triticum urartu genome reveals the dynamic nature of wheat genome evolution.</title>
        <authorList>
            <person name="Ling H."/>
            <person name="Ma B."/>
            <person name="Shi X."/>
            <person name="Liu H."/>
            <person name="Dong L."/>
            <person name="Sun H."/>
            <person name="Cao Y."/>
            <person name="Gao Q."/>
            <person name="Zheng S."/>
            <person name="Li Y."/>
            <person name="Yu Y."/>
            <person name="Du H."/>
            <person name="Qi M."/>
            <person name="Li Y."/>
            <person name="Yu H."/>
            <person name="Cui Y."/>
            <person name="Wang N."/>
            <person name="Chen C."/>
            <person name="Wu H."/>
            <person name="Zhao Y."/>
            <person name="Zhang J."/>
            <person name="Li Y."/>
            <person name="Zhou W."/>
            <person name="Zhang B."/>
            <person name="Hu W."/>
            <person name="Eijk M."/>
            <person name="Tang J."/>
            <person name="Witsenboer H."/>
            <person name="Zhao S."/>
            <person name="Li Z."/>
            <person name="Zhang A."/>
            <person name="Wang D."/>
            <person name="Liang C."/>
        </authorList>
    </citation>
    <scope>NUCLEOTIDE SEQUENCE [LARGE SCALE GENOMIC DNA]</scope>
    <source>
        <strain evidence="2">cv. G1812</strain>
    </source>
</reference>
<reference evidence="3" key="1">
    <citation type="journal article" date="2013" name="Nature">
        <title>Draft genome of the wheat A-genome progenitor Triticum urartu.</title>
        <authorList>
            <person name="Ling H.Q."/>
            <person name="Zhao S."/>
            <person name="Liu D."/>
            <person name="Wang J."/>
            <person name="Sun H."/>
            <person name="Zhang C."/>
            <person name="Fan H."/>
            <person name="Li D."/>
            <person name="Dong L."/>
            <person name="Tao Y."/>
            <person name="Gao C."/>
            <person name="Wu H."/>
            <person name="Li Y."/>
            <person name="Cui Y."/>
            <person name="Guo X."/>
            <person name="Zheng S."/>
            <person name="Wang B."/>
            <person name="Yu K."/>
            <person name="Liang Q."/>
            <person name="Yang W."/>
            <person name="Lou X."/>
            <person name="Chen J."/>
            <person name="Feng M."/>
            <person name="Jian J."/>
            <person name="Zhang X."/>
            <person name="Luo G."/>
            <person name="Jiang Y."/>
            <person name="Liu J."/>
            <person name="Wang Z."/>
            <person name="Sha Y."/>
            <person name="Zhang B."/>
            <person name="Wu H."/>
            <person name="Tang D."/>
            <person name="Shen Q."/>
            <person name="Xue P."/>
            <person name="Zou S."/>
            <person name="Wang X."/>
            <person name="Liu X."/>
            <person name="Wang F."/>
            <person name="Yang Y."/>
            <person name="An X."/>
            <person name="Dong Z."/>
            <person name="Zhang K."/>
            <person name="Zhang X."/>
            <person name="Luo M.C."/>
            <person name="Dvorak J."/>
            <person name="Tong Y."/>
            <person name="Wang J."/>
            <person name="Yang H."/>
            <person name="Li Z."/>
            <person name="Wang D."/>
            <person name="Zhang A."/>
            <person name="Wang J."/>
        </authorList>
    </citation>
    <scope>NUCLEOTIDE SEQUENCE</scope>
    <source>
        <strain evidence="3">cv. G1812</strain>
    </source>
</reference>
<evidence type="ECO:0000313" key="2">
    <source>
        <dbReference type="EnsemblPlants" id="TuG1812G0700000850.01.T01"/>
    </source>
</evidence>
<name>A0A8R7R090_TRIUA</name>
<reference evidence="2" key="3">
    <citation type="submission" date="2022-06" db="UniProtKB">
        <authorList>
            <consortium name="EnsemblPlants"/>
        </authorList>
    </citation>
    <scope>IDENTIFICATION</scope>
</reference>
<feature type="compositionally biased region" description="Basic and acidic residues" evidence="1">
    <location>
        <begin position="22"/>
        <end position="42"/>
    </location>
</feature>
<sequence length="117" mass="12588">DGGPVEADGADAEAVEARAELLGEHGVGEHPADPGEGGEHLEQVAGEDVVDEAADEGHQEELAACESAFVLHLLLVECPARNFQSFREWFEFESAGCHLSLRETNGMEFLSSFVQSY</sequence>
<evidence type="ECO:0000313" key="3">
    <source>
        <dbReference type="Proteomes" id="UP000015106"/>
    </source>
</evidence>
<protein>
    <submittedName>
        <fullName evidence="2">Uncharacterized protein</fullName>
    </submittedName>
</protein>
<accession>A0A8R7R090</accession>
<dbReference type="Gramene" id="TuG1812G0700000850.01.T01">
    <property type="protein sequence ID" value="TuG1812G0700000850.01.T01"/>
    <property type="gene ID" value="TuG1812G0700000850.01"/>
</dbReference>